<sequence length="146" mass="16555">MFYLSPIKRRITYVVLFEIFAVLFSTIILMILSGGNAQGSLPIAIAVSALAVAWNYIYNTLFESWERRSGVFARTVKIRCIHAAGFEAGLLAATLPLYMLWYNIGVYKAFTMVAALLVFFLIYTFIFTLLFDTVFELPNQREPQSA</sequence>
<feature type="transmembrane region" description="Helical" evidence="1">
    <location>
        <begin position="39"/>
        <end position="59"/>
    </location>
</feature>
<evidence type="ECO:0000313" key="3">
    <source>
        <dbReference type="EMBL" id="QAA93552.1"/>
    </source>
</evidence>
<organism evidence="3 4">
    <name type="scientific">Pollutimonas thiosulfatoxidans</name>
    <dbReference type="NCBI Taxonomy" id="2028345"/>
    <lineage>
        <taxon>Bacteria</taxon>
        <taxon>Pseudomonadati</taxon>
        <taxon>Pseudomonadota</taxon>
        <taxon>Betaproteobacteria</taxon>
        <taxon>Burkholderiales</taxon>
        <taxon>Alcaligenaceae</taxon>
        <taxon>Pollutimonas</taxon>
    </lineage>
</organism>
<dbReference type="AlphaFoldDB" id="A0A410GB83"/>
<feature type="transmembrane region" description="Helical" evidence="1">
    <location>
        <begin position="107"/>
        <end position="131"/>
    </location>
</feature>
<feature type="domain" description="Chlorhexidine efflux transporter" evidence="2">
    <location>
        <begin position="74"/>
        <end position="136"/>
    </location>
</feature>
<dbReference type="Proteomes" id="UP000283474">
    <property type="component" value="Chromosome"/>
</dbReference>
<evidence type="ECO:0000256" key="1">
    <source>
        <dbReference type="SAM" id="Phobius"/>
    </source>
</evidence>
<dbReference type="RefSeq" id="WP_128354599.1">
    <property type="nucleotide sequence ID" value="NZ_CP022987.1"/>
</dbReference>
<dbReference type="Pfam" id="PF05232">
    <property type="entry name" value="BTP"/>
    <property type="match status" value="2"/>
</dbReference>
<dbReference type="OrthoDB" id="1631120at2"/>
<dbReference type="EMBL" id="CP022987">
    <property type="protein sequence ID" value="QAA93552.1"/>
    <property type="molecule type" value="Genomic_DNA"/>
</dbReference>
<gene>
    <name evidence="3" type="ORF">CKA81_06655</name>
</gene>
<keyword evidence="1" id="KW-0812">Transmembrane</keyword>
<protein>
    <recommendedName>
        <fullName evidence="2">Chlorhexidine efflux transporter domain-containing protein</fullName>
    </recommendedName>
</protein>
<keyword evidence="1" id="KW-0472">Membrane</keyword>
<proteinExistence type="predicted"/>
<keyword evidence="1" id="KW-1133">Transmembrane helix</keyword>
<accession>A0A410GB83</accession>
<dbReference type="InterPro" id="IPR007896">
    <property type="entry name" value="BTP_bacteria"/>
</dbReference>
<evidence type="ECO:0000313" key="4">
    <source>
        <dbReference type="Proteomes" id="UP000283474"/>
    </source>
</evidence>
<dbReference type="InterPro" id="IPR058208">
    <property type="entry name" value="PACE"/>
</dbReference>
<dbReference type="KEGG" id="pus:CKA81_06655"/>
<keyword evidence="4" id="KW-1185">Reference proteome</keyword>
<reference evidence="3 4" key="1">
    <citation type="submission" date="2017-08" db="EMBL/GenBank/DDBJ databases">
        <authorList>
            <person name="Park S.-J."/>
            <person name="Kim H."/>
        </authorList>
    </citation>
    <scope>NUCLEOTIDE SEQUENCE [LARGE SCALE GENOMIC DNA]</scope>
    <source>
        <strain evidence="4">ye3</strain>
    </source>
</reference>
<name>A0A410GB83_9BURK</name>
<evidence type="ECO:0000259" key="2">
    <source>
        <dbReference type="Pfam" id="PF05232"/>
    </source>
</evidence>
<feature type="domain" description="Chlorhexidine efflux transporter" evidence="2">
    <location>
        <begin position="6"/>
        <end position="68"/>
    </location>
</feature>
<feature type="transmembrane region" description="Helical" evidence="1">
    <location>
        <begin position="80"/>
        <end position="101"/>
    </location>
</feature>
<feature type="transmembrane region" description="Helical" evidence="1">
    <location>
        <begin position="12"/>
        <end position="33"/>
    </location>
</feature>
<dbReference type="NCBIfam" id="NF033664">
    <property type="entry name" value="PACE_transport"/>
    <property type="match status" value="1"/>
</dbReference>